<name>A0A139HFD1_9PEZI</name>
<gene>
    <name evidence="2" type="ORF">AC578_606</name>
</gene>
<keyword evidence="3" id="KW-1185">Reference proteome</keyword>
<feature type="domain" description="SET" evidence="1">
    <location>
        <begin position="12"/>
        <end position="155"/>
    </location>
</feature>
<reference evidence="2 3" key="1">
    <citation type="submission" date="2015-07" db="EMBL/GenBank/DDBJ databases">
        <title>Comparative genomics of the Sigatoka disease complex on banana suggests a link between parallel evolutionary changes in Pseudocercospora fijiensis and Pseudocercospora eumusae and increased virulence on the banana host.</title>
        <authorList>
            <person name="Chang T.-C."/>
            <person name="Salvucci A."/>
            <person name="Crous P.W."/>
            <person name="Stergiopoulos I."/>
        </authorList>
    </citation>
    <scope>NUCLEOTIDE SEQUENCE [LARGE SCALE GENOMIC DNA]</scope>
    <source>
        <strain evidence="2 3">CBS 114824</strain>
    </source>
</reference>
<dbReference type="PROSITE" id="PS50280">
    <property type="entry name" value="SET"/>
    <property type="match status" value="1"/>
</dbReference>
<dbReference type="Gene3D" id="2.170.270.10">
    <property type="entry name" value="SET domain"/>
    <property type="match status" value="1"/>
</dbReference>
<dbReference type="PANTHER" id="PTHR47332">
    <property type="entry name" value="SET DOMAIN-CONTAINING PROTEIN 5"/>
    <property type="match status" value="1"/>
</dbReference>
<evidence type="ECO:0000259" key="1">
    <source>
        <dbReference type="PROSITE" id="PS50280"/>
    </source>
</evidence>
<dbReference type="Pfam" id="PF00856">
    <property type="entry name" value="SET"/>
    <property type="match status" value="1"/>
</dbReference>
<evidence type="ECO:0000313" key="3">
    <source>
        <dbReference type="Proteomes" id="UP000070133"/>
    </source>
</evidence>
<organism evidence="2 3">
    <name type="scientific">Pseudocercospora eumusae</name>
    <dbReference type="NCBI Taxonomy" id="321146"/>
    <lineage>
        <taxon>Eukaryota</taxon>
        <taxon>Fungi</taxon>
        <taxon>Dikarya</taxon>
        <taxon>Ascomycota</taxon>
        <taxon>Pezizomycotina</taxon>
        <taxon>Dothideomycetes</taxon>
        <taxon>Dothideomycetidae</taxon>
        <taxon>Mycosphaerellales</taxon>
        <taxon>Mycosphaerellaceae</taxon>
        <taxon>Pseudocercospora</taxon>
    </lineage>
</organism>
<dbReference type="SUPFAM" id="SSF82199">
    <property type="entry name" value="SET domain"/>
    <property type="match status" value="1"/>
</dbReference>
<dbReference type="STRING" id="321146.A0A139HFD1"/>
<protein>
    <recommendedName>
        <fullName evidence="1">SET domain-containing protein</fullName>
    </recommendedName>
</protein>
<sequence>MEQPGEARGNRGYYRLRKTVGKGDGAFALKDISAGTRILVDNALFIIEKQASDITLFDLRQALRKLDKTDQERFHTLPMPDDAKGSSHEAQQLAVFALHVHSIKGGAAQGCFIHASRFNHSCSPNCAMATNDEGQKHCYVFKDVRAGDELTFAYMDPVQYMTTDERQQYLREYLGGPCLCALCSTPAPQREASDLRRRLMRFLLFIRNGRDLPDDLRRMIPHDYYHNRILWGTMVEECTLWPMLLFAYLAEAEGIVCGVSLRYNFIDLIKVVIGWCINNKVTRLSVRTERCLRLWAKKARKAKRLTTGQDSDSGTSAEEGFADVCNLVDDIDARGFLPQFV</sequence>
<dbReference type="PANTHER" id="PTHR47332:SF2">
    <property type="entry name" value="SET-6"/>
    <property type="match status" value="1"/>
</dbReference>
<dbReference type="InterPro" id="IPR053185">
    <property type="entry name" value="SET_domain_protein"/>
</dbReference>
<evidence type="ECO:0000313" key="2">
    <source>
        <dbReference type="EMBL" id="KXT01160.1"/>
    </source>
</evidence>
<dbReference type="InterPro" id="IPR046341">
    <property type="entry name" value="SET_dom_sf"/>
</dbReference>
<dbReference type="Proteomes" id="UP000070133">
    <property type="component" value="Unassembled WGS sequence"/>
</dbReference>
<dbReference type="CDD" id="cd20071">
    <property type="entry name" value="SET_SMYD"/>
    <property type="match status" value="1"/>
</dbReference>
<comment type="caution">
    <text evidence="2">The sequence shown here is derived from an EMBL/GenBank/DDBJ whole genome shotgun (WGS) entry which is preliminary data.</text>
</comment>
<dbReference type="InterPro" id="IPR001214">
    <property type="entry name" value="SET_dom"/>
</dbReference>
<proteinExistence type="predicted"/>
<accession>A0A139HFD1</accession>
<dbReference type="OrthoDB" id="265717at2759"/>
<dbReference type="AlphaFoldDB" id="A0A139HFD1"/>
<dbReference type="EMBL" id="LFZN01000060">
    <property type="protein sequence ID" value="KXT01160.1"/>
    <property type="molecule type" value="Genomic_DNA"/>
</dbReference>